<dbReference type="InterPro" id="IPR025758">
    <property type="entry name" value="Fic/DOC_N"/>
</dbReference>
<dbReference type="SUPFAM" id="SSF140931">
    <property type="entry name" value="Fic-like"/>
    <property type="match status" value="1"/>
</dbReference>
<dbReference type="PROSITE" id="PS51459">
    <property type="entry name" value="FIDO"/>
    <property type="match status" value="1"/>
</dbReference>
<evidence type="ECO:0000256" key="4">
    <source>
        <dbReference type="PIRSR" id="PIRSR640198-2"/>
    </source>
</evidence>
<dbReference type="Gene3D" id="1.10.3290.10">
    <property type="entry name" value="Fido-like domain"/>
    <property type="match status" value="1"/>
</dbReference>
<feature type="binding site" evidence="2">
    <location>
        <position position="207"/>
    </location>
    <ligand>
        <name>ATP</name>
        <dbReference type="ChEBI" id="CHEBI:30616"/>
    </ligand>
</feature>
<evidence type="ECO:0000256" key="3">
    <source>
        <dbReference type="PIRSR" id="PIRSR640198-1"/>
    </source>
</evidence>
<dbReference type="GO" id="GO:0005524">
    <property type="term" value="F:ATP binding"/>
    <property type="evidence" value="ECO:0007669"/>
    <property type="project" value="UniProtKB-UniRule"/>
</dbReference>
<dbReference type="Pfam" id="PF02661">
    <property type="entry name" value="Fic"/>
    <property type="match status" value="1"/>
</dbReference>
<feature type="binding site" evidence="2">
    <location>
        <position position="69"/>
    </location>
    <ligand>
        <name>ATP</name>
        <dbReference type="ChEBI" id="CHEBI:30616"/>
    </ligand>
</feature>
<keyword evidence="1 2" id="KW-0547">Nucleotide-binding</keyword>
<evidence type="ECO:0000313" key="7">
    <source>
        <dbReference type="Proteomes" id="UP000275012"/>
    </source>
</evidence>
<proteinExistence type="predicted"/>
<sequence length="374" mass="41709">MTLDISQATHYHDGQFPPRDLALAPLLNGLLAANAALARYDQMLRGLHNSELFLAPLRGQEAVVSSRMEGTISTLDEILQVEAEFGDDDAGAAQEFRSDAIETLLYRRALNTAQAQIQQGQPLSESLLKSIHRQLLSLGRGARKAPGAYKRQQNYIGEQGSRRVSFVPIAPEHLPGGMEALFALINDDRMPVLLRTALAHAEFEALHPFEDGNGRVGRMLVTLMLWQGDAIAAPHFYISRYFEENKDEYIERLRQVSSNGDWEGWCRFFLSAVERQAVDNLEAAQSIGTLYEDMKPRFAALLASKYAVAALDYLFTHPVFSNSRFTKSAGIPSQTAARFSRVLLQAGLLQVVREASGRRSAIYRFEPLMARVRV</sequence>
<feature type="binding site" evidence="2">
    <location>
        <begin position="212"/>
        <end position="218"/>
    </location>
    <ligand>
        <name>ATP</name>
        <dbReference type="ChEBI" id="CHEBI:30616"/>
    </ligand>
</feature>
<protein>
    <recommendedName>
        <fullName evidence="1">Protein adenylyltransferase</fullName>
        <ecNumber evidence="1">2.7.7.108</ecNumber>
    </recommendedName>
    <alternativeName>
        <fullName evidence="1">AMPylator</fullName>
    </alternativeName>
</protein>
<comment type="catalytic activity">
    <reaction evidence="1">
        <text>L-threonyl-[protein] + ATP = 3-O-(5'-adenylyl)-L-threonyl-[protein] + diphosphate</text>
        <dbReference type="Rhea" id="RHEA:54292"/>
        <dbReference type="Rhea" id="RHEA-COMP:11060"/>
        <dbReference type="Rhea" id="RHEA-COMP:13847"/>
        <dbReference type="ChEBI" id="CHEBI:30013"/>
        <dbReference type="ChEBI" id="CHEBI:30616"/>
        <dbReference type="ChEBI" id="CHEBI:33019"/>
        <dbReference type="ChEBI" id="CHEBI:138113"/>
        <dbReference type="EC" id="2.7.7.108"/>
    </reaction>
</comment>
<feature type="domain" description="Fido" evidence="5">
    <location>
        <begin position="123"/>
        <end position="271"/>
    </location>
</feature>
<dbReference type="GO" id="GO:0000287">
    <property type="term" value="F:magnesium ion binding"/>
    <property type="evidence" value="ECO:0007669"/>
    <property type="project" value="UniProtKB-UniRule"/>
</dbReference>
<dbReference type="Proteomes" id="UP000275012">
    <property type="component" value="Unassembled WGS sequence"/>
</dbReference>
<dbReference type="InterPro" id="IPR040198">
    <property type="entry name" value="Fido_containing"/>
</dbReference>
<name>A0A3M2HYE1_9GAMM</name>
<dbReference type="AlphaFoldDB" id="A0A3M2HYE1"/>
<reference evidence="6 7" key="1">
    <citation type="submission" date="2018-10" db="EMBL/GenBank/DDBJ databases">
        <title>Proposal of Lysobacter pythonis sp. nov. isolated from royal pythons (Python regius).</title>
        <authorList>
            <person name="Hans-Juergen B."/>
            <person name="Huptas C."/>
            <person name="Sandra B."/>
            <person name="Igor L."/>
            <person name="Joachim S."/>
            <person name="Siegfried S."/>
            <person name="Mareike W."/>
            <person name="Peter K."/>
        </authorList>
    </citation>
    <scope>NUCLEOTIDE SEQUENCE [LARGE SCALE GENOMIC DNA]</scope>
    <source>
        <strain evidence="6 7">4284/11</strain>
    </source>
</reference>
<gene>
    <name evidence="6" type="ORF">EBB59_07785</name>
</gene>
<dbReference type="InterPro" id="IPR003812">
    <property type="entry name" value="Fido"/>
</dbReference>
<feature type="binding site" evidence="4">
    <location>
        <begin position="211"/>
        <end position="218"/>
    </location>
    <ligand>
        <name>ATP</name>
        <dbReference type="ChEBI" id="CHEBI:30616"/>
    </ligand>
</feature>
<dbReference type="OrthoDB" id="9807853at2"/>
<dbReference type="InterPro" id="IPR026287">
    <property type="entry name" value="SoFic-like"/>
</dbReference>
<keyword evidence="1" id="KW-0808">Transferase</keyword>
<dbReference type="PANTHER" id="PTHR13504">
    <property type="entry name" value="FIDO DOMAIN-CONTAINING PROTEIN DDB_G0283145"/>
    <property type="match status" value="1"/>
</dbReference>
<comment type="function">
    <text evidence="1">Adenylyltransferase that mediates the addition of adenosine 5'-monophosphate (AMP) to specific residues of target proteins.</text>
</comment>
<feature type="binding site" evidence="2">
    <location>
        <position position="249"/>
    </location>
    <ligand>
        <name>ATP</name>
        <dbReference type="ChEBI" id="CHEBI:30616"/>
    </ligand>
</feature>
<dbReference type="RefSeq" id="WP_122101587.1">
    <property type="nucleotide sequence ID" value="NZ_RFLY01000009.1"/>
</dbReference>
<keyword evidence="1" id="KW-0548">Nucleotidyltransferase</keyword>
<dbReference type="PANTHER" id="PTHR13504:SF38">
    <property type="entry name" value="FIDO DOMAIN-CONTAINING PROTEIN"/>
    <property type="match status" value="1"/>
</dbReference>
<evidence type="ECO:0000313" key="6">
    <source>
        <dbReference type="EMBL" id="RMH92853.1"/>
    </source>
</evidence>
<dbReference type="Pfam" id="PF13784">
    <property type="entry name" value="Fic_N"/>
    <property type="match status" value="1"/>
</dbReference>
<dbReference type="GO" id="GO:0042803">
    <property type="term" value="F:protein homodimerization activity"/>
    <property type="evidence" value="ECO:0007669"/>
    <property type="project" value="UniProtKB-UniRule"/>
</dbReference>
<comment type="caution">
    <text evidence="6">The sequence shown here is derived from an EMBL/GenBank/DDBJ whole genome shotgun (WGS) entry which is preliminary data.</text>
</comment>
<comment type="catalytic activity">
    <reaction evidence="1">
        <text>L-tyrosyl-[protein] + ATP = O-(5'-adenylyl)-L-tyrosyl-[protein] + diphosphate</text>
        <dbReference type="Rhea" id="RHEA:54288"/>
        <dbReference type="Rhea" id="RHEA-COMP:10136"/>
        <dbReference type="Rhea" id="RHEA-COMP:13846"/>
        <dbReference type="ChEBI" id="CHEBI:30616"/>
        <dbReference type="ChEBI" id="CHEBI:33019"/>
        <dbReference type="ChEBI" id="CHEBI:46858"/>
        <dbReference type="ChEBI" id="CHEBI:83624"/>
        <dbReference type="EC" id="2.7.7.108"/>
    </reaction>
</comment>
<dbReference type="EC" id="2.7.7.108" evidence="1"/>
<comment type="subunit">
    <text evidence="1">Homodimer.</text>
</comment>
<feature type="active site" evidence="3">
    <location>
        <position position="207"/>
    </location>
</feature>
<dbReference type="PIRSF" id="PIRSF038925">
    <property type="entry name" value="AMP-prot_trans"/>
    <property type="match status" value="1"/>
</dbReference>
<keyword evidence="1 2" id="KW-0067">ATP-binding</keyword>
<evidence type="ECO:0000259" key="5">
    <source>
        <dbReference type="PROSITE" id="PS51459"/>
    </source>
</evidence>
<dbReference type="InterPro" id="IPR036597">
    <property type="entry name" value="Fido-like_dom_sf"/>
</dbReference>
<keyword evidence="7" id="KW-1185">Reference proteome</keyword>
<dbReference type="EMBL" id="RFLY01000009">
    <property type="protein sequence ID" value="RMH92853.1"/>
    <property type="molecule type" value="Genomic_DNA"/>
</dbReference>
<dbReference type="GO" id="GO:0070733">
    <property type="term" value="F:AMPylase activity"/>
    <property type="evidence" value="ECO:0007669"/>
    <property type="project" value="UniProtKB-UniRule"/>
</dbReference>
<organism evidence="6 7">
    <name type="scientific">Solilutibacter pythonis</name>
    <dbReference type="NCBI Taxonomy" id="2483112"/>
    <lineage>
        <taxon>Bacteria</taxon>
        <taxon>Pseudomonadati</taxon>
        <taxon>Pseudomonadota</taxon>
        <taxon>Gammaproteobacteria</taxon>
        <taxon>Lysobacterales</taxon>
        <taxon>Lysobacteraceae</taxon>
        <taxon>Solilutibacter</taxon>
    </lineage>
</organism>
<accession>A0A3M2HYE1</accession>
<evidence type="ECO:0000256" key="2">
    <source>
        <dbReference type="PIRSR" id="PIRSR038925-1"/>
    </source>
</evidence>
<evidence type="ECO:0000256" key="1">
    <source>
        <dbReference type="PIRNR" id="PIRNR038925"/>
    </source>
</evidence>